<dbReference type="AlphaFoldDB" id="A0A858RA16"/>
<dbReference type="PANTHER" id="PTHR45138">
    <property type="entry name" value="REGULATORY COMPONENTS OF SENSORY TRANSDUCTION SYSTEM"/>
    <property type="match status" value="1"/>
</dbReference>
<dbReference type="GO" id="GO:0052621">
    <property type="term" value="F:diguanylate cyclase activity"/>
    <property type="evidence" value="ECO:0007669"/>
    <property type="project" value="UniProtKB-EC"/>
</dbReference>
<dbReference type="InterPro" id="IPR029787">
    <property type="entry name" value="Nucleotide_cyclase"/>
</dbReference>
<evidence type="ECO:0000256" key="1">
    <source>
        <dbReference type="ARBA" id="ARBA00012528"/>
    </source>
</evidence>
<feature type="domain" description="GGDEF" evidence="3">
    <location>
        <begin position="155"/>
        <end position="288"/>
    </location>
</feature>
<dbReference type="EMBL" id="CP051775">
    <property type="protein sequence ID" value="QJE74509.1"/>
    <property type="molecule type" value="Genomic_DNA"/>
</dbReference>
<sequence length="294" mass="32605">MSPTPPSQAGLSPVIDEHLRWLTRWHRAVFFPAECGLSGPDAAPMPMGFILWVKRAKDSELTDQPAVDRLVTLHEQLHRMARLVLMRVAEGTPCGHQAYESVAEKFDEFIQQCRRFEKAFSMAGSGIDPLTGLRNRTGLQEELERELNRFRRTGKPFCLALCDLDKFKSVNDTYGHDAGDRVLVAVAGAINRGIRSFDEAFRLGGEEMLILLKDTSLPEGMMVLERLRADIAALPVHLADGRTLYVTASFGLAESRLDLTLDALVDQTDQALYEAKRTGRNRIVTAAALKAAVG</sequence>
<dbReference type="Proteomes" id="UP000501891">
    <property type="component" value="Chromosome"/>
</dbReference>
<dbReference type="SMART" id="SM00267">
    <property type="entry name" value="GGDEF"/>
    <property type="match status" value="1"/>
</dbReference>
<protein>
    <recommendedName>
        <fullName evidence="1">diguanylate cyclase</fullName>
        <ecNumber evidence="1">2.7.7.65</ecNumber>
    </recommendedName>
</protein>
<keyword evidence="4" id="KW-0808">Transferase</keyword>
<dbReference type="Pfam" id="PF00990">
    <property type="entry name" value="GGDEF"/>
    <property type="match status" value="1"/>
</dbReference>
<proteinExistence type="predicted"/>
<comment type="catalytic activity">
    <reaction evidence="2">
        <text>2 GTP = 3',3'-c-di-GMP + 2 diphosphate</text>
        <dbReference type="Rhea" id="RHEA:24898"/>
        <dbReference type="ChEBI" id="CHEBI:33019"/>
        <dbReference type="ChEBI" id="CHEBI:37565"/>
        <dbReference type="ChEBI" id="CHEBI:58805"/>
        <dbReference type="EC" id="2.7.7.65"/>
    </reaction>
</comment>
<keyword evidence="5" id="KW-1185">Reference proteome</keyword>
<dbReference type="NCBIfam" id="NF007380">
    <property type="entry name" value="PRK09894.1"/>
    <property type="match status" value="1"/>
</dbReference>
<dbReference type="InterPro" id="IPR050469">
    <property type="entry name" value="Diguanylate_Cyclase"/>
</dbReference>
<evidence type="ECO:0000313" key="4">
    <source>
        <dbReference type="EMBL" id="QJE74509.1"/>
    </source>
</evidence>
<keyword evidence="4" id="KW-0548">Nucleotidyltransferase</keyword>
<organism evidence="4 5">
    <name type="scientific">Aerophototrophica crusticola</name>
    <dbReference type="NCBI Taxonomy" id="1709002"/>
    <lineage>
        <taxon>Bacteria</taxon>
        <taxon>Pseudomonadati</taxon>
        <taxon>Pseudomonadota</taxon>
        <taxon>Alphaproteobacteria</taxon>
        <taxon>Rhodospirillales</taxon>
        <taxon>Rhodospirillaceae</taxon>
        <taxon>Aerophototrophica</taxon>
    </lineage>
</organism>
<dbReference type="KEGG" id="acru:HHL28_16840"/>
<dbReference type="SUPFAM" id="SSF55073">
    <property type="entry name" value="Nucleotide cyclase"/>
    <property type="match status" value="1"/>
</dbReference>
<dbReference type="PROSITE" id="PS50887">
    <property type="entry name" value="GGDEF"/>
    <property type="match status" value="1"/>
</dbReference>
<dbReference type="Gene3D" id="1.20.120.30">
    <property type="entry name" value="Aspartate receptor, ligand-binding domain"/>
    <property type="match status" value="1"/>
</dbReference>
<reference evidence="4" key="1">
    <citation type="submission" date="2020-04" db="EMBL/GenBank/DDBJ databases">
        <title>A desert anoxygenic phototrophic bacterium fixes CO2 using RubisCO under aerobic conditions.</title>
        <authorList>
            <person name="Tang K."/>
        </authorList>
    </citation>
    <scope>NUCLEOTIDE SEQUENCE [LARGE SCALE GENOMIC DNA]</scope>
    <source>
        <strain evidence="4">MIMtkB3</strain>
    </source>
</reference>
<name>A0A858RA16_9PROT</name>
<accession>A0A858RA16</accession>
<dbReference type="NCBIfam" id="TIGR00254">
    <property type="entry name" value="GGDEF"/>
    <property type="match status" value="1"/>
</dbReference>
<evidence type="ECO:0000256" key="2">
    <source>
        <dbReference type="ARBA" id="ARBA00034247"/>
    </source>
</evidence>
<dbReference type="Gene3D" id="3.30.70.270">
    <property type="match status" value="1"/>
</dbReference>
<dbReference type="PANTHER" id="PTHR45138:SF9">
    <property type="entry name" value="DIGUANYLATE CYCLASE DGCM-RELATED"/>
    <property type="match status" value="1"/>
</dbReference>
<evidence type="ECO:0000313" key="5">
    <source>
        <dbReference type="Proteomes" id="UP000501891"/>
    </source>
</evidence>
<dbReference type="FunFam" id="3.30.70.270:FF:000001">
    <property type="entry name" value="Diguanylate cyclase domain protein"/>
    <property type="match status" value="1"/>
</dbReference>
<dbReference type="InterPro" id="IPR000160">
    <property type="entry name" value="GGDEF_dom"/>
</dbReference>
<dbReference type="CDD" id="cd01949">
    <property type="entry name" value="GGDEF"/>
    <property type="match status" value="1"/>
</dbReference>
<dbReference type="EC" id="2.7.7.65" evidence="1"/>
<gene>
    <name evidence="4" type="ORF">HHL28_16840</name>
</gene>
<dbReference type="InterPro" id="IPR043128">
    <property type="entry name" value="Rev_trsase/Diguanyl_cyclase"/>
</dbReference>
<evidence type="ECO:0000259" key="3">
    <source>
        <dbReference type="PROSITE" id="PS50887"/>
    </source>
</evidence>